<feature type="zinc finger region" description="C3H1-type" evidence="4">
    <location>
        <begin position="429"/>
        <end position="457"/>
    </location>
</feature>
<comment type="caution">
    <text evidence="7">The sequence shown here is derived from an EMBL/GenBank/DDBJ whole genome shotgun (WGS) entry which is preliminary data.</text>
</comment>
<proteinExistence type="predicted"/>
<evidence type="ECO:0000256" key="2">
    <source>
        <dbReference type="ARBA" id="ARBA00022771"/>
    </source>
</evidence>
<feature type="region of interest" description="Disordered" evidence="5">
    <location>
        <begin position="1"/>
        <end position="38"/>
    </location>
</feature>
<dbReference type="InterPro" id="IPR021109">
    <property type="entry name" value="Peptidase_aspartic_dom_sf"/>
</dbReference>
<dbReference type="PROSITE" id="PS50103">
    <property type="entry name" value="ZF_C3H1"/>
    <property type="match status" value="1"/>
</dbReference>
<gene>
    <name evidence="7" type="ORF">FOZ60_000892</name>
</gene>
<dbReference type="OrthoDB" id="410307at2759"/>
<dbReference type="InterPro" id="IPR036855">
    <property type="entry name" value="Znf_CCCH_sf"/>
</dbReference>
<evidence type="ECO:0000259" key="6">
    <source>
        <dbReference type="PROSITE" id="PS50103"/>
    </source>
</evidence>
<dbReference type="CDD" id="cd00303">
    <property type="entry name" value="retropepsin_like"/>
    <property type="match status" value="1"/>
</dbReference>
<feature type="compositionally biased region" description="Polar residues" evidence="5">
    <location>
        <begin position="178"/>
        <end position="191"/>
    </location>
</feature>
<feature type="region of interest" description="Disordered" evidence="5">
    <location>
        <begin position="360"/>
        <end position="434"/>
    </location>
</feature>
<evidence type="ECO:0000256" key="5">
    <source>
        <dbReference type="SAM" id="MobiDB-lite"/>
    </source>
</evidence>
<accession>A0A7J6P1D7</accession>
<evidence type="ECO:0000313" key="7">
    <source>
        <dbReference type="EMBL" id="KAF4689973.1"/>
    </source>
</evidence>
<organism evidence="7 8">
    <name type="scientific">Perkinsus olseni</name>
    <name type="common">Perkinsus atlanticus</name>
    <dbReference type="NCBI Taxonomy" id="32597"/>
    <lineage>
        <taxon>Eukaryota</taxon>
        <taxon>Sar</taxon>
        <taxon>Alveolata</taxon>
        <taxon>Perkinsozoa</taxon>
        <taxon>Perkinsea</taxon>
        <taxon>Perkinsida</taxon>
        <taxon>Perkinsidae</taxon>
        <taxon>Perkinsus</taxon>
    </lineage>
</organism>
<dbReference type="Proteomes" id="UP000541610">
    <property type="component" value="Unassembled WGS sequence"/>
</dbReference>
<feature type="compositionally biased region" description="Polar residues" evidence="5">
    <location>
        <begin position="636"/>
        <end position="647"/>
    </location>
</feature>
<evidence type="ECO:0000256" key="1">
    <source>
        <dbReference type="ARBA" id="ARBA00022723"/>
    </source>
</evidence>
<dbReference type="Gene3D" id="2.40.70.10">
    <property type="entry name" value="Acid Proteases"/>
    <property type="match status" value="1"/>
</dbReference>
<protein>
    <recommendedName>
        <fullName evidence="6">C3H1-type domain-containing protein</fullName>
    </recommendedName>
</protein>
<reference evidence="7 8" key="1">
    <citation type="submission" date="2020-04" db="EMBL/GenBank/DDBJ databases">
        <title>Perkinsus olseni comparative genomics.</title>
        <authorList>
            <person name="Bogema D.R."/>
        </authorList>
    </citation>
    <scope>NUCLEOTIDE SEQUENCE [LARGE SCALE GENOMIC DNA]</scope>
    <source>
        <strain evidence="7">00978-12</strain>
    </source>
</reference>
<evidence type="ECO:0000256" key="4">
    <source>
        <dbReference type="PROSITE-ProRule" id="PRU00723"/>
    </source>
</evidence>
<dbReference type="Gene3D" id="4.10.1000.10">
    <property type="entry name" value="Zinc finger, CCCH-type"/>
    <property type="match status" value="1"/>
</dbReference>
<keyword evidence="1 4" id="KW-0479">Metal-binding</keyword>
<keyword evidence="2 4" id="KW-0863">Zinc-finger</keyword>
<dbReference type="AlphaFoldDB" id="A0A7J6P1D7"/>
<dbReference type="GO" id="GO:0008270">
    <property type="term" value="F:zinc ion binding"/>
    <property type="evidence" value="ECO:0007669"/>
    <property type="project" value="UniProtKB-KW"/>
</dbReference>
<dbReference type="SUPFAM" id="SSF90229">
    <property type="entry name" value="CCCH zinc finger"/>
    <property type="match status" value="1"/>
</dbReference>
<feature type="compositionally biased region" description="Polar residues" evidence="5">
    <location>
        <begin position="1"/>
        <end position="11"/>
    </location>
</feature>
<evidence type="ECO:0000256" key="3">
    <source>
        <dbReference type="ARBA" id="ARBA00022833"/>
    </source>
</evidence>
<dbReference type="SMART" id="SM00356">
    <property type="entry name" value="ZnF_C3H1"/>
    <property type="match status" value="1"/>
</dbReference>
<feature type="region of interest" description="Disordered" evidence="5">
    <location>
        <begin position="636"/>
        <end position="655"/>
    </location>
</feature>
<feature type="compositionally biased region" description="Polar residues" evidence="5">
    <location>
        <begin position="24"/>
        <end position="38"/>
    </location>
</feature>
<feature type="compositionally biased region" description="Basic residues" evidence="5">
    <location>
        <begin position="423"/>
        <end position="433"/>
    </location>
</feature>
<dbReference type="InterPro" id="IPR000571">
    <property type="entry name" value="Znf_CCCH"/>
</dbReference>
<name>A0A7J6P1D7_PEROL</name>
<sequence length="838" mass="91584">MNSQSNDGTETTGREVNPDLAPMRQSQSPDNTPATGSTNAVDAMQTLLRTWALAVPQRSSLDMALNDVRSIPGVSSEAINAACEAVFSTDDDHERHVVECLHVFIQWCAATSRRAQVPLRRVLQSNLYSPFCCDPSVCRKYGNSLQDRLDTLAFSGNDANLPTTPSEPPATPVRAADPTNQGNDDSQQHVGTSDPRPYSAWRRLFNISCRQYGLSGDGVAIFYALIRCLSPALQLVINPAPPGVGPIQGWTAEVNRIFDELSRSCSGVSDSLAQLSAQQSFSAILQKADESVCDFSMRFSDAAAELASYKGELVADDVLRSTYLKALSAPWRKVALDLLQRCNTFDDPVQGLAQRERLERAVAGPESQSNRPSRPPTPVTGSKSVVAKWGINVVDGSSVDPKPSDNEKSEDDVVANVTTTSSSRRRHRQQKHKPCYDMQRTGFCRFGDRCKYSHDPAILAKKTSSSDDSPDAATVNDSVSSRVHEVKNEESITQGLLQVSDRIGLPGPVLRICDKINEKPVSLSVLLDTGAYHNYIREDQAKKLGVKIEPLGPDVANGKVQLADKSTVALIGQCHIGSFCFRVLPTSTVTSSSLCTKIGDPYGIVGVYSMCTGEIRLEFKERDGCRSVEISAKGLNSSDSSLKTPVTTPLEPDDGIDHVGGNLLGSIISESDFADTIDSRVDGSGWDSVAWTPHTNESPELSETSWRAIKDAPGFRWCVKRLNSDDSPDTDTQKYKFVLELPGDAAAKSRRPIYDYTRPMFRSLSPTEREIYQTEVDRYLNRSWWTKTSDGVGTTPLFVEPAGIPSTRTWPFNCCTASGRCESGKLDSTCCRVSRSYL</sequence>
<evidence type="ECO:0000313" key="8">
    <source>
        <dbReference type="Proteomes" id="UP000541610"/>
    </source>
</evidence>
<dbReference type="EMBL" id="JABANP010000110">
    <property type="protein sequence ID" value="KAF4689973.1"/>
    <property type="molecule type" value="Genomic_DNA"/>
</dbReference>
<feature type="domain" description="C3H1-type" evidence="6">
    <location>
        <begin position="429"/>
        <end position="457"/>
    </location>
</feature>
<dbReference type="Pfam" id="PF00642">
    <property type="entry name" value="zf-CCCH"/>
    <property type="match status" value="1"/>
</dbReference>
<keyword evidence="3 4" id="KW-0862">Zinc</keyword>
<feature type="region of interest" description="Disordered" evidence="5">
    <location>
        <begin position="156"/>
        <end position="195"/>
    </location>
</feature>